<gene>
    <name evidence="1" type="ORF">DNHGIG_23540</name>
</gene>
<name>A0AAV4LG38_9BACL</name>
<dbReference type="Proteomes" id="UP001057291">
    <property type="component" value="Unassembled WGS sequence"/>
</dbReference>
<proteinExistence type="predicted"/>
<comment type="caution">
    <text evidence="1">The sequence shown here is derived from an EMBL/GenBank/DDBJ whole genome shotgun (WGS) entry which is preliminary data.</text>
</comment>
<reference evidence="1" key="1">
    <citation type="journal article" date="2023" name="Int. J. Syst. Evol. Microbiol.">
        <title>Collibacillus ludicampi gen. nov., sp. nov., a new soil bacterium of the family Alicyclobacillaceae.</title>
        <authorList>
            <person name="Jojima T."/>
            <person name="Ioku Y."/>
            <person name="Fukuta Y."/>
            <person name="Shirasaka N."/>
            <person name="Matsumura Y."/>
            <person name="Mori M."/>
        </authorList>
    </citation>
    <scope>NUCLEOTIDE SEQUENCE</scope>
    <source>
        <strain evidence="1">TP075</strain>
    </source>
</reference>
<protein>
    <submittedName>
        <fullName evidence="1">Uncharacterized protein</fullName>
    </submittedName>
</protein>
<dbReference type="InterPro" id="IPR035903">
    <property type="entry name" value="HesB-like_dom_sf"/>
</dbReference>
<keyword evidence="2" id="KW-1185">Reference proteome</keyword>
<evidence type="ECO:0000313" key="2">
    <source>
        <dbReference type="Proteomes" id="UP001057291"/>
    </source>
</evidence>
<dbReference type="EMBL" id="BOQE01000001">
    <property type="protein sequence ID" value="GIM46805.1"/>
    <property type="molecule type" value="Genomic_DNA"/>
</dbReference>
<dbReference type="Gene3D" id="2.60.300.12">
    <property type="entry name" value="HesB-like domain"/>
    <property type="match status" value="1"/>
</dbReference>
<sequence length="50" mass="5600">MTLFSMKTLSVEKGEKIMIQISDRAAEVIKEIRAEQGDEHLDVRISVVPG</sequence>
<accession>A0AAV4LG38</accession>
<evidence type="ECO:0000313" key="1">
    <source>
        <dbReference type="EMBL" id="GIM46805.1"/>
    </source>
</evidence>
<dbReference type="AlphaFoldDB" id="A0AAV4LG38"/>
<organism evidence="1 2">
    <name type="scientific">Collibacillus ludicampi</name>
    <dbReference type="NCBI Taxonomy" id="2771369"/>
    <lineage>
        <taxon>Bacteria</taxon>
        <taxon>Bacillati</taxon>
        <taxon>Bacillota</taxon>
        <taxon>Bacilli</taxon>
        <taxon>Bacillales</taxon>
        <taxon>Alicyclobacillaceae</taxon>
        <taxon>Collibacillus</taxon>
    </lineage>
</organism>
<dbReference type="SUPFAM" id="SSF89360">
    <property type="entry name" value="HesB-like domain"/>
    <property type="match status" value="1"/>
</dbReference>